<proteinExistence type="predicted"/>
<dbReference type="EMBL" id="JAEUGD010000066">
    <property type="protein sequence ID" value="MBL6449174.1"/>
    <property type="molecule type" value="Genomic_DNA"/>
</dbReference>
<name>A0A937G000_9BACT</name>
<evidence type="ECO:0000313" key="1">
    <source>
        <dbReference type="EMBL" id="MBL6449174.1"/>
    </source>
</evidence>
<dbReference type="RefSeq" id="WP_202858709.1">
    <property type="nucleotide sequence ID" value="NZ_JAEUGD010000066.1"/>
</dbReference>
<accession>A0A937G000</accession>
<sequence length="76" mass="8715">MEQARSVLITHRGHMNGERYLIDNSKKEVHDLFNVKTNCQINDIMKHGDDLPCKSLQKAHKEGVHDCIWCIGGTKK</sequence>
<organism evidence="1 2">
    <name type="scientific">Fulvivirga marina</name>
    <dbReference type="NCBI Taxonomy" id="2494733"/>
    <lineage>
        <taxon>Bacteria</taxon>
        <taxon>Pseudomonadati</taxon>
        <taxon>Bacteroidota</taxon>
        <taxon>Cytophagia</taxon>
        <taxon>Cytophagales</taxon>
        <taxon>Fulvivirgaceae</taxon>
        <taxon>Fulvivirga</taxon>
    </lineage>
</organism>
<comment type="caution">
    <text evidence="1">The sequence shown here is derived from an EMBL/GenBank/DDBJ whole genome shotgun (WGS) entry which is preliminary data.</text>
</comment>
<evidence type="ECO:0000313" key="2">
    <source>
        <dbReference type="Proteomes" id="UP000614216"/>
    </source>
</evidence>
<reference evidence="1" key="1">
    <citation type="submission" date="2021-01" db="EMBL/GenBank/DDBJ databases">
        <title>Fulvivirga kasyanovii gen. nov., sp nov., a novel member of the phylum Bacteroidetes isolated from seawater in a mussel farm.</title>
        <authorList>
            <person name="Zhao L.-H."/>
            <person name="Wang Z.-J."/>
        </authorList>
    </citation>
    <scope>NUCLEOTIDE SEQUENCE</scope>
    <source>
        <strain evidence="1">29W222</strain>
    </source>
</reference>
<dbReference type="AlphaFoldDB" id="A0A937G000"/>
<protein>
    <submittedName>
        <fullName evidence="1">Uncharacterized protein</fullName>
    </submittedName>
</protein>
<keyword evidence="2" id="KW-1185">Reference proteome</keyword>
<gene>
    <name evidence="1" type="ORF">JMN32_22875</name>
</gene>
<dbReference type="Proteomes" id="UP000614216">
    <property type="component" value="Unassembled WGS sequence"/>
</dbReference>